<dbReference type="SUPFAM" id="SSF53254">
    <property type="entry name" value="Phosphoglycerate mutase-like"/>
    <property type="match status" value="1"/>
</dbReference>
<dbReference type="InParanoid" id="A0A1Y1XT32"/>
<dbReference type="Gene3D" id="3.40.50.1240">
    <property type="entry name" value="Phosphoglycerate mutase-like"/>
    <property type="match status" value="1"/>
</dbReference>
<gene>
    <name evidence="4" type="ORF">K493DRAFT_306277</name>
</gene>
<evidence type="ECO:0000313" key="4">
    <source>
        <dbReference type="EMBL" id="ORX88855.1"/>
    </source>
</evidence>
<organism evidence="4 5">
    <name type="scientific">Basidiobolus meristosporus CBS 931.73</name>
    <dbReference type="NCBI Taxonomy" id="1314790"/>
    <lineage>
        <taxon>Eukaryota</taxon>
        <taxon>Fungi</taxon>
        <taxon>Fungi incertae sedis</taxon>
        <taxon>Zoopagomycota</taxon>
        <taxon>Entomophthoromycotina</taxon>
        <taxon>Basidiobolomycetes</taxon>
        <taxon>Basidiobolales</taxon>
        <taxon>Basidiobolaceae</taxon>
        <taxon>Basidiobolus</taxon>
    </lineage>
</organism>
<dbReference type="EMBL" id="MCFE01000493">
    <property type="protein sequence ID" value="ORX88855.1"/>
    <property type="molecule type" value="Genomic_DNA"/>
</dbReference>
<feature type="signal peptide" evidence="3">
    <location>
        <begin position="1"/>
        <end position="19"/>
    </location>
</feature>
<dbReference type="GO" id="GO:0016791">
    <property type="term" value="F:phosphatase activity"/>
    <property type="evidence" value="ECO:0007669"/>
    <property type="project" value="TreeGrafter"/>
</dbReference>
<dbReference type="STRING" id="1314790.A0A1Y1XT32"/>
<sequence length="440" mass="50213">MKHRFIAWIYLGAFPVSLASYEIGVNEHYCSATTPTAETYSVPKGVELRHVQVIVRHGDRTPISILPQQSKYNVLWNCTNEAPEFSYLKLQNFETSQTYGLMLDNSNANPFSKEYITGTCMTGQLTPKGMRQQQNVGKKLREIYVDLLGYLPRTLNRRNLQKAIFVRHTEKTRTKQTAIALVSGLYPKEKLQGRLGIPLFYLPEQIETMIYQSGLCSRLAKLQEAMLNEKRYNEYWGSQQEVKKKMDAILQTTTTPAYQGRSLVRYMDAFRPLTCNNYPLPCSLDNSNQCISDEMAVRSFVGNDFEAAWTMRDSPLSHEANRLGIGLFLSELRRSIHNSLGKGLKSPAKMEIFSGHDTTVQPILGVLRADDFRWPPYASSLIFELWQDKHTGAAFLRVLYNGDVLRSPVCDFNLCPLETFLSQIDHYIPLDILTECKQSS</sequence>
<evidence type="ECO:0000256" key="3">
    <source>
        <dbReference type="SAM" id="SignalP"/>
    </source>
</evidence>
<proteinExistence type="inferred from homology"/>
<dbReference type="CDD" id="cd07061">
    <property type="entry name" value="HP_HAP_like"/>
    <property type="match status" value="1"/>
</dbReference>
<evidence type="ECO:0000256" key="1">
    <source>
        <dbReference type="ARBA" id="ARBA00005375"/>
    </source>
</evidence>
<comment type="caution">
    <text evidence="4">The sequence shown here is derived from an EMBL/GenBank/DDBJ whole genome shotgun (WGS) entry which is preliminary data.</text>
</comment>
<dbReference type="PANTHER" id="PTHR11567">
    <property type="entry name" value="ACID PHOSPHATASE-RELATED"/>
    <property type="match status" value="1"/>
</dbReference>
<dbReference type="InterPro" id="IPR050645">
    <property type="entry name" value="Histidine_acid_phosphatase"/>
</dbReference>
<evidence type="ECO:0000256" key="2">
    <source>
        <dbReference type="ARBA" id="ARBA00022801"/>
    </source>
</evidence>
<keyword evidence="3" id="KW-0732">Signal</keyword>
<dbReference type="PANTHER" id="PTHR11567:SF110">
    <property type="entry name" value="2-PHOSPHOXYLOSE PHOSPHATASE 1"/>
    <property type="match status" value="1"/>
</dbReference>
<keyword evidence="5" id="KW-1185">Reference proteome</keyword>
<accession>A0A1Y1XT32</accession>
<evidence type="ECO:0000313" key="5">
    <source>
        <dbReference type="Proteomes" id="UP000193498"/>
    </source>
</evidence>
<dbReference type="InterPro" id="IPR029033">
    <property type="entry name" value="His_PPase_superfam"/>
</dbReference>
<dbReference type="InterPro" id="IPR033379">
    <property type="entry name" value="Acid_Pase_AS"/>
</dbReference>
<dbReference type="PROSITE" id="PS00616">
    <property type="entry name" value="HIS_ACID_PHOSPHAT_1"/>
    <property type="match status" value="1"/>
</dbReference>
<dbReference type="OrthoDB" id="10257284at2759"/>
<protein>
    <submittedName>
        <fullName evidence="4">Phosphoglycerate mutase-like protein</fullName>
    </submittedName>
</protein>
<feature type="chain" id="PRO_5013322291" evidence="3">
    <location>
        <begin position="20"/>
        <end position="440"/>
    </location>
</feature>
<reference evidence="4 5" key="1">
    <citation type="submission" date="2016-07" db="EMBL/GenBank/DDBJ databases">
        <title>Pervasive Adenine N6-methylation of Active Genes in Fungi.</title>
        <authorList>
            <consortium name="DOE Joint Genome Institute"/>
            <person name="Mondo S.J."/>
            <person name="Dannebaum R.O."/>
            <person name="Kuo R.C."/>
            <person name="Labutti K."/>
            <person name="Haridas S."/>
            <person name="Kuo A."/>
            <person name="Salamov A."/>
            <person name="Ahrendt S.R."/>
            <person name="Lipzen A."/>
            <person name="Sullivan W."/>
            <person name="Andreopoulos W.B."/>
            <person name="Clum A."/>
            <person name="Lindquist E."/>
            <person name="Daum C."/>
            <person name="Ramamoorthy G.K."/>
            <person name="Gryganskyi A."/>
            <person name="Culley D."/>
            <person name="Magnuson J.K."/>
            <person name="James T.Y."/>
            <person name="O'Malley M.A."/>
            <person name="Stajich J.E."/>
            <person name="Spatafora J.W."/>
            <person name="Visel A."/>
            <person name="Grigoriev I.V."/>
        </authorList>
    </citation>
    <scope>NUCLEOTIDE SEQUENCE [LARGE SCALE GENOMIC DNA]</scope>
    <source>
        <strain evidence="4 5">CBS 931.73</strain>
    </source>
</reference>
<dbReference type="Pfam" id="PF00328">
    <property type="entry name" value="His_Phos_2"/>
    <property type="match status" value="1"/>
</dbReference>
<dbReference type="InterPro" id="IPR000560">
    <property type="entry name" value="His_Pase_clade-2"/>
</dbReference>
<name>A0A1Y1XT32_9FUNG</name>
<comment type="similarity">
    <text evidence="1">Belongs to the histidine acid phosphatase family.</text>
</comment>
<keyword evidence="2" id="KW-0378">Hydrolase</keyword>
<dbReference type="FunCoup" id="A0A1Y1XT32">
    <property type="interactions" value="60"/>
</dbReference>
<dbReference type="Proteomes" id="UP000193498">
    <property type="component" value="Unassembled WGS sequence"/>
</dbReference>
<dbReference type="AlphaFoldDB" id="A0A1Y1XT32"/>